<evidence type="ECO:0000313" key="11">
    <source>
        <dbReference type="Proteomes" id="UP000326838"/>
    </source>
</evidence>
<evidence type="ECO:0000313" key="10">
    <source>
        <dbReference type="EMBL" id="KAA9133606.1"/>
    </source>
</evidence>
<evidence type="ECO:0000256" key="6">
    <source>
        <dbReference type="ARBA" id="ARBA00022989"/>
    </source>
</evidence>
<dbReference type="InterPro" id="IPR043429">
    <property type="entry name" value="ArtM/GltK/GlnP/TcyL/YhdX-like"/>
</dbReference>
<dbReference type="GO" id="GO:0022857">
    <property type="term" value="F:transmembrane transporter activity"/>
    <property type="evidence" value="ECO:0007669"/>
    <property type="project" value="InterPro"/>
</dbReference>
<accession>A0A5N0TIA2</accession>
<evidence type="ECO:0000256" key="7">
    <source>
        <dbReference type="ARBA" id="ARBA00023136"/>
    </source>
</evidence>
<dbReference type="Pfam" id="PF00528">
    <property type="entry name" value="BPD_transp_1"/>
    <property type="match status" value="1"/>
</dbReference>
<keyword evidence="2 8" id="KW-0813">Transport</keyword>
<comment type="similarity">
    <text evidence="8">Belongs to the binding-protein-dependent transport system permease family.</text>
</comment>
<gene>
    <name evidence="10" type="ORF">F6B40_09385</name>
</gene>
<dbReference type="FunFam" id="1.10.3720.10:FF:000006">
    <property type="entry name" value="Glutamate/aspartate ABC transporter, permease protein GltK"/>
    <property type="match status" value="1"/>
</dbReference>
<evidence type="ECO:0000259" key="9">
    <source>
        <dbReference type="PROSITE" id="PS50928"/>
    </source>
</evidence>
<evidence type="ECO:0000256" key="5">
    <source>
        <dbReference type="ARBA" id="ARBA00022970"/>
    </source>
</evidence>
<dbReference type="InterPro" id="IPR010065">
    <property type="entry name" value="AA_ABC_transptr_permease_3TM"/>
</dbReference>
<dbReference type="InterPro" id="IPR035906">
    <property type="entry name" value="MetI-like_sf"/>
</dbReference>
<reference evidence="11" key="1">
    <citation type="submission" date="2019-09" db="EMBL/GenBank/DDBJ databases">
        <title>Mumia zhuanghuii sp. nov. isolated from the intestinal contents of plateau pika (Ochotona curzoniae) in the Qinghai-Tibet plateau of China.</title>
        <authorList>
            <person name="Tian Z."/>
        </authorList>
    </citation>
    <scope>NUCLEOTIDE SEQUENCE [LARGE SCALE GENOMIC DNA]</scope>
    <source>
        <strain evidence="11">L-033</strain>
    </source>
</reference>
<dbReference type="SUPFAM" id="SSF161098">
    <property type="entry name" value="MetI-like"/>
    <property type="match status" value="1"/>
</dbReference>
<keyword evidence="3" id="KW-1003">Cell membrane</keyword>
<name>A0A5N0TIA2_9MICO</name>
<dbReference type="InterPro" id="IPR000515">
    <property type="entry name" value="MetI-like"/>
</dbReference>
<evidence type="ECO:0000256" key="8">
    <source>
        <dbReference type="RuleBase" id="RU363032"/>
    </source>
</evidence>
<dbReference type="PANTHER" id="PTHR30614:SF0">
    <property type="entry name" value="L-CYSTINE TRANSPORT SYSTEM PERMEASE PROTEIN TCYL"/>
    <property type="match status" value="1"/>
</dbReference>
<feature type="transmembrane region" description="Helical" evidence="8">
    <location>
        <begin position="36"/>
        <end position="54"/>
    </location>
</feature>
<protein>
    <submittedName>
        <fullName evidence="10">Amino acid ABC transporter permease</fullName>
    </submittedName>
</protein>
<dbReference type="Gene3D" id="1.10.3720.10">
    <property type="entry name" value="MetI-like"/>
    <property type="match status" value="1"/>
</dbReference>
<evidence type="ECO:0000256" key="4">
    <source>
        <dbReference type="ARBA" id="ARBA00022692"/>
    </source>
</evidence>
<organism evidence="10 11">
    <name type="scientific">Microbacterium caowuchunii</name>
    <dbReference type="NCBI Taxonomy" id="2614638"/>
    <lineage>
        <taxon>Bacteria</taxon>
        <taxon>Bacillati</taxon>
        <taxon>Actinomycetota</taxon>
        <taxon>Actinomycetes</taxon>
        <taxon>Micrococcales</taxon>
        <taxon>Microbacteriaceae</taxon>
        <taxon>Microbacterium</taxon>
    </lineage>
</organism>
<dbReference type="GO" id="GO:0006865">
    <property type="term" value="P:amino acid transport"/>
    <property type="evidence" value="ECO:0007669"/>
    <property type="project" value="UniProtKB-KW"/>
</dbReference>
<keyword evidence="6 8" id="KW-1133">Transmembrane helix</keyword>
<evidence type="ECO:0000256" key="1">
    <source>
        <dbReference type="ARBA" id="ARBA00004651"/>
    </source>
</evidence>
<feature type="transmembrane region" description="Helical" evidence="8">
    <location>
        <begin position="115"/>
        <end position="139"/>
    </location>
</feature>
<feature type="transmembrane region" description="Helical" evidence="8">
    <location>
        <begin position="74"/>
        <end position="103"/>
    </location>
</feature>
<keyword evidence="4 8" id="KW-0812">Transmembrane</keyword>
<dbReference type="NCBIfam" id="TIGR01726">
    <property type="entry name" value="HEQRo_perm_3TM"/>
    <property type="match status" value="1"/>
</dbReference>
<feature type="transmembrane region" description="Helical" evidence="8">
    <location>
        <begin position="151"/>
        <end position="174"/>
    </location>
</feature>
<feature type="transmembrane region" description="Helical" evidence="8">
    <location>
        <begin position="239"/>
        <end position="260"/>
    </location>
</feature>
<dbReference type="EMBL" id="VYUY01000010">
    <property type="protein sequence ID" value="KAA9133606.1"/>
    <property type="molecule type" value="Genomic_DNA"/>
</dbReference>
<sequence length="297" mass="32035">MPTFATRATEASVSRNSAPTSFTPLKSVPQRHWGQLVTAVVLVTLVAAFALAIAQNEKLDWGVFWQNLTAADVMAGLVVTIQLTVVSMTAGILLGMLLAVARLSTNRVLQSLSAAYVWFFRGVPLLVQILVWGNFALLFPRLGIGIPFTDIMFVSVGTNVVLTSFVASCVALALHEAAYMAEVVRGGILGVDSGQSEAASALGMTNRQSMRRIVLPQAMRIILPPTGNQLITLFKSSSLVTVIAGQDLMTVVTGIGATTYRVMESLFVGTFWYLVIVSVLMIGQRFLEKRAGRGQRR</sequence>
<keyword evidence="11" id="KW-1185">Reference proteome</keyword>
<comment type="caution">
    <text evidence="10">The sequence shown here is derived from an EMBL/GenBank/DDBJ whole genome shotgun (WGS) entry which is preliminary data.</text>
</comment>
<dbReference type="AlphaFoldDB" id="A0A5N0TIA2"/>
<evidence type="ECO:0000256" key="3">
    <source>
        <dbReference type="ARBA" id="ARBA00022475"/>
    </source>
</evidence>
<evidence type="ECO:0000256" key="2">
    <source>
        <dbReference type="ARBA" id="ARBA00022448"/>
    </source>
</evidence>
<dbReference type="CDD" id="cd06261">
    <property type="entry name" value="TM_PBP2"/>
    <property type="match status" value="1"/>
</dbReference>
<dbReference type="Proteomes" id="UP000326838">
    <property type="component" value="Unassembled WGS sequence"/>
</dbReference>
<dbReference type="PANTHER" id="PTHR30614">
    <property type="entry name" value="MEMBRANE COMPONENT OF AMINO ACID ABC TRANSPORTER"/>
    <property type="match status" value="1"/>
</dbReference>
<keyword evidence="5" id="KW-0029">Amino-acid transport</keyword>
<proteinExistence type="inferred from homology"/>
<feature type="transmembrane region" description="Helical" evidence="8">
    <location>
        <begin position="266"/>
        <end position="287"/>
    </location>
</feature>
<comment type="subcellular location">
    <subcellularLocation>
        <location evidence="1 8">Cell membrane</location>
        <topology evidence="1 8">Multi-pass membrane protein</topology>
    </subcellularLocation>
</comment>
<dbReference type="GO" id="GO:0043190">
    <property type="term" value="C:ATP-binding cassette (ABC) transporter complex"/>
    <property type="evidence" value="ECO:0007669"/>
    <property type="project" value="InterPro"/>
</dbReference>
<keyword evidence="7 8" id="KW-0472">Membrane</keyword>
<dbReference type="PROSITE" id="PS50928">
    <property type="entry name" value="ABC_TM1"/>
    <property type="match status" value="1"/>
</dbReference>
<feature type="domain" description="ABC transmembrane type-1" evidence="9">
    <location>
        <begin position="77"/>
        <end position="281"/>
    </location>
</feature>